<dbReference type="AlphaFoldDB" id="A0A5B7JG86"/>
<evidence type="ECO:0000313" key="1">
    <source>
        <dbReference type="EMBL" id="MPC93403.1"/>
    </source>
</evidence>
<dbReference type="InterPro" id="IPR026791">
    <property type="entry name" value="DOCK"/>
</dbReference>
<dbReference type="GO" id="GO:0007264">
    <property type="term" value="P:small GTPase-mediated signal transduction"/>
    <property type="evidence" value="ECO:0007669"/>
    <property type="project" value="InterPro"/>
</dbReference>
<dbReference type="EMBL" id="VSRR010094782">
    <property type="protein sequence ID" value="MPC93403.1"/>
    <property type="molecule type" value="Genomic_DNA"/>
</dbReference>
<keyword evidence="2" id="KW-1185">Reference proteome</keyword>
<organism evidence="1 2">
    <name type="scientific">Portunus trituberculatus</name>
    <name type="common">Swimming crab</name>
    <name type="synonym">Neptunus trituberculatus</name>
    <dbReference type="NCBI Taxonomy" id="210409"/>
    <lineage>
        <taxon>Eukaryota</taxon>
        <taxon>Metazoa</taxon>
        <taxon>Ecdysozoa</taxon>
        <taxon>Arthropoda</taxon>
        <taxon>Crustacea</taxon>
        <taxon>Multicrustacea</taxon>
        <taxon>Malacostraca</taxon>
        <taxon>Eumalacostraca</taxon>
        <taxon>Eucarida</taxon>
        <taxon>Decapoda</taxon>
        <taxon>Pleocyemata</taxon>
        <taxon>Brachyura</taxon>
        <taxon>Eubrachyura</taxon>
        <taxon>Portunoidea</taxon>
        <taxon>Portunidae</taxon>
        <taxon>Portuninae</taxon>
        <taxon>Portunus</taxon>
    </lineage>
</organism>
<proteinExistence type="predicted"/>
<dbReference type="GO" id="GO:0005085">
    <property type="term" value="F:guanyl-nucleotide exchange factor activity"/>
    <property type="evidence" value="ECO:0007669"/>
    <property type="project" value="InterPro"/>
</dbReference>
<evidence type="ECO:0000313" key="2">
    <source>
        <dbReference type="Proteomes" id="UP000324222"/>
    </source>
</evidence>
<dbReference type="Proteomes" id="UP000324222">
    <property type="component" value="Unassembled WGS sequence"/>
</dbReference>
<dbReference type="OrthoDB" id="47328at2759"/>
<gene>
    <name evidence="1" type="primary">Dock9_1</name>
    <name evidence="1" type="ORF">E2C01_088529</name>
</gene>
<name>A0A5B7JG86_PORTR</name>
<comment type="caution">
    <text evidence="1">The sequence shown here is derived from an EMBL/GenBank/DDBJ whole genome shotgun (WGS) entry which is preliminary data.</text>
</comment>
<dbReference type="PANTHER" id="PTHR23317">
    <property type="entry name" value="DEDICATOR OF CYTOKINESIS DOCK"/>
    <property type="match status" value="1"/>
</dbReference>
<protein>
    <submittedName>
        <fullName evidence="1">Dedicator of cytokinesis protein 9</fullName>
    </submittedName>
</protein>
<reference evidence="1 2" key="1">
    <citation type="submission" date="2019-05" db="EMBL/GenBank/DDBJ databases">
        <title>Another draft genome of Portunus trituberculatus and its Hox gene families provides insights of decapod evolution.</title>
        <authorList>
            <person name="Jeong J.-H."/>
            <person name="Song I."/>
            <person name="Kim S."/>
            <person name="Choi T."/>
            <person name="Kim D."/>
            <person name="Ryu S."/>
            <person name="Kim W."/>
        </authorList>
    </citation>
    <scope>NUCLEOTIDE SEQUENCE [LARGE SCALE GENOMIC DNA]</scope>
    <source>
        <tissue evidence="1">Muscle</tissue>
    </source>
</reference>
<sequence>MMDRGYVFGLIKLYLEHFSPGDPIILHVYKFTLLRVVCSHEHFVPLNLPIFNTPLSPDAKKAKLRHGK</sequence>
<dbReference type="PANTHER" id="PTHR23317:SF26">
    <property type="entry name" value="ZIZIMIN, ISOFORM K"/>
    <property type="match status" value="1"/>
</dbReference>
<accession>A0A5B7JG86</accession>